<organism evidence="3 4">
    <name type="scientific">Rhodoferax ferrireducens</name>
    <dbReference type="NCBI Taxonomy" id="192843"/>
    <lineage>
        <taxon>Bacteria</taxon>
        <taxon>Pseudomonadati</taxon>
        <taxon>Pseudomonadota</taxon>
        <taxon>Betaproteobacteria</taxon>
        <taxon>Burkholderiales</taxon>
        <taxon>Comamonadaceae</taxon>
        <taxon>Rhodoferax</taxon>
    </lineage>
</organism>
<evidence type="ECO:0000313" key="4">
    <source>
        <dbReference type="Proteomes" id="UP000192505"/>
    </source>
</evidence>
<dbReference type="SUPFAM" id="SSF56059">
    <property type="entry name" value="Glutathione synthetase ATP-binding domain-like"/>
    <property type="match status" value="1"/>
</dbReference>
<sequence>MKPAKSSPAIDASPANPGLADLVARYKASRGHFDELRGMVSGDVSRAPDAATQNVAISPFITRDWDAFFSTLRDDTAADMNQRSVQLARQIRDNGITYNVYADENGPQRPWSLDLFPLLVDTASWQHIEAGVLQRVRLLEHVMADVYGPQKLLASGFLPPALVQGHPGYLRAMHGIRPVGGRYLHIAAFDMARGPDSNWWVVGQRTQAPSGLGYLLENRLAISAQFGTAFDNLRVQRLASTYRALMDSLRTMSPMGPDAHLALLTPGPYNETYFEHAYLARYLGLTLVEGSDLLVRDEHLYLKTLKGLVPVHGLLKRVDDQYMDPLELRADSTLGVPGLLQAIRAGNVLVANTPGSAFLESPALLGFLPALSRHLFDEELCLPALPTWWCGEGGAMFDALARLQECAIKPTYPGSSSHASFDAVLGAQQTPQALNEWAGRIVRHPEEHTIQAYTPLSQMPTWQTRPDGQDDGQPSLVPRSVMLRVFAVSDGANGWQVLPGGLARVASSSQEITSMQRGGSSADVWALTTGEVDHATLLHPHLTPESLMQRKRLVTSRAAENLFWLGRYTERTENALRLARLTLDCLHGEDPSSVPLLTWLGQMAVANTLVLPGVPTPLQAPRVFERALIDSLGSTRNATSVGFYLRALKMAASSVRERLSQEHWRIITRAEEVLFARFAEHRQRGDCPTQQALQILKDTSDHMAAITGAQTDRMSRDDGWRLLSIGRHIERLGFLSTALKLALNCKSLETDSGFDAMLELFDNAITFHAEFQQSRDMAALIDLLVIDSDNPRSVSWVAHTLRGRLAKLAGSEPNQLCPLSLKVPNPNAWGLAQLCERAPDLVTPATASAGAGGVPQYELLRSVLNQCSNAAFEVSEEISATYFTHAGLSNHSVGAL</sequence>
<accession>A0A1W9KZ70</accession>
<dbReference type="PANTHER" id="PTHR34595">
    <property type="entry name" value="BLR5612 PROTEIN"/>
    <property type="match status" value="1"/>
</dbReference>
<dbReference type="AlphaFoldDB" id="A0A1W9KZ70"/>
<dbReference type="InterPro" id="IPR025841">
    <property type="entry name" value="CP_ATPgrasp_2"/>
</dbReference>
<dbReference type="PANTHER" id="PTHR34595:SF2">
    <property type="entry name" value="BLR2978 PROTEIN"/>
    <property type="match status" value="1"/>
</dbReference>
<reference evidence="3 4" key="1">
    <citation type="submission" date="2017-01" db="EMBL/GenBank/DDBJ databases">
        <title>Novel large sulfur bacteria in the metagenomes of groundwater-fed chemosynthetic microbial mats in the Lake Huron basin.</title>
        <authorList>
            <person name="Sharrar A.M."/>
            <person name="Flood B.E."/>
            <person name="Bailey J.V."/>
            <person name="Jones D.S."/>
            <person name="Biddanda B."/>
            <person name="Ruberg S.A."/>
            <person name="Marcus D.N."/>
            <person name="Dick G.J."/>
        </authorList>
    </citation>
    <scope>NUCLEOTIDE SEQUENCE [LARGE SCALE GENOMIC DNA]</scope>
    <source>
        <strain evidence="3">A7</strain>
    </source>
</reference>
<dbReference type="InterPro" id="IPR007296">
    <property type="entry name" value="DUF403"/>
</dbReference>
<evidence type="ECO:0000313" key="3">
    <source>
        <dbReference type="EMBL" id="OQW89980.1"/>
    </source>
</evidence>
<dbReference type="InterPro" id="IPR051680">
    <property type="entry name" value="ATP-dep_Glu-Cys_Ligase-2"/>
</dbReference>
<protein>
    <submittedName>
        <fullName evidence="3">A circularly permuted ATPgrasp family protein</fullName>
    </submittedName>
</protein>
<dbReference type="EMBL" id="MTEI01000001">
    <property type="protein sequence ID" value="OQW89980.1"/>
    <property type="molecule type" value="Genomic_DNA"/>
</dbReference>
<gene>
    <name evidence="3" type="ORF">BWK72_01730</name>
</gene>
<feature type="domain" description="Circularly permuted ATP-grasp type 2" evidence="2">
    <location>
        <begin position="117"/>
        <end position="506"/>
    </location>
</feature>
<evidence type="ECO:0000259" key="2">
    <source>
        <dbReference type="Pfam" id="PF14403"/>
    </source>
</evidence>
<evidence type="ECO:0000259" key="1">
    <source>
        <dbReference type="Pfam" id="PF04168"/>
    </source>
</evidence>
<comment type="caution">
    <text evidence="3">The sequence shown here is derived from an EMBL/GenBank/DDBJ whole genome shotgun (WGS) entry which is preliminary data.</text>
</comment>
<dbReference type="Proteomes" id="UP000192505">
    <property type="component" value="Unassembled WGS sequence"/>
</dbReference>
<dbReference type="Gene3D" id="3.40.50.11290">
    <property type="match status" value="1"/>
</dbReference>
<proteinExistence type="predicted"/>
<feature type="domain" description="DUF403" evidence="1">
    <location>
        <begin position="555"/>
        <end position="883"/>
    </location>
</feature>
<dbReference type="Pfam" id="PF04168">
    <property type="entry name" value="Alpha-E"/>
    <property type="match status" value="1"/>
</dbReference>
<name>A0A1W9KZ70_9BURK</name>
<dbReference type="Pfam" id="PF14403">
    <property type="entry name" value="CP_ATPgrasp_2"/>
    <property type="match status" value="1"/>
</dbReference>